<dbReference type="Proteomes" id="UP000577956">
    <property type="component" value="Unassembled WGS sequence"/>
</dbReference>
<accession>A0A7Y9FEM7</accession>
<dbReference type="RefSeq" id="WP_140457508.1">
    <property type="nucleotide sequence ID" value="NZ_BAABFI010000018.1"/>
</dbReference>
<protein>
    <submittedName>
        <fullName evidence="1">Uncharacterized protein</fullName>
    </submittedName>
</protein>
<sequence length="287" mass="32180">MTLDYAYPHETARRALADTGATVRDIDLAHEVRDELDLPGAPDDRLLVFTAGSLVEAARRIAGHAVTRRQAQAARQAEVTSRLLGHQRCHDVIEELLTERDSLIAAVRSAQMHCSNDLFLGEHGEHYVMLNAFLEALRPRIDPHHRWGTGIEETCSSCRGQWIHHDDDCEELAEAEAIEERAEHEVKSHGRCSEIMDELLAQIECQYTHIDSVAAHALRHASHEDGLGEVVDPRRVLTVLAMEQPCASVPCHTRTAAIRLPVEELDYCDDEAGDHVTPHRACRWLVQ</sequence>
<reference evidence="1 2" key="1">
    <citation type="submission" date="2020-07" db="EMBL/GenBank/DDBJ databases">
        <title>Sequencing the genomes of 1000 actinobacteria strains.</title>
        <authorList>
            <person name="Klenk H.-P."/>
        </authorList>
    </citation>
    <scope>NUCLEOTIDE SEQUENCE [LARGE SCALE GENOMIC DNA]</scope>
    <source>
        <strain evidence="1 2">DSM 24482</strain>
    </source>
</reference>
<dbReference type="AlphaFoldDB" id="A0A7Y9FEM7"/>
<gene>
    <name evidence="1" type="ORF">BKA21_001302</name>
</gene>
<organism evidence="1 2">
    <name type="scientific">Cellulomonas oligotrophica</name>
    <dbReference type="NCBI Taxonomy" id="931536"/>
    <lineage>
        <taxon>Bacteria</taxon>
        <taxon>Bacillati</taxon>
        <taxon>Actinomycetota</taxon>
        <taxon>Actinomycetes</taxon>
        <taxon>Micrococcales</taxon>
        <taxon>Cellulomonadaceae</taxon>
        <taxon>Cellulomonas</taxon>
    </lineage>
</organism>
<proteinExistence type="predicted"/>
<evidence type="ECO:0000313" key="2">
    <source>
        <dbReference type="Proteomes" id="UP000577956"/>
    </source>
</evidence>
<evidence type="ECO:0000313" key="1">
    <source>
        <dbReference type="EMBL" id="NYD85753.1"/>
    </source>
</evidence>
<name>A0A7Y9FEM7_9CELL</name>
<dbReference type="EMBL" id="JACCBK010000001">
    <property type="protein sequence ID" value="NYD85753.1"/>
    <property type="molecule type" value="Genomic_DNA"/>
</dbReference>
<comment type="caution">
    <text evidence="1">The sequence shown here is derived from an EMBL/GenBank/DDBJ whole genome shotgun (WGS) entry which is preliminary data.</text>
</comment>